<feature type="transmembrane region" description="Helical" evidence="6">
    <location>
        <begin position="31"/>
        <end position="49"/>
    </location>
</feature>
<dbReference type="GO" id="GO:0004713">
    <property type="term" value="F:protein tyrosine kinase activity"/>
    <property type="evidence" value="ECO:0007669"/>
    <property type="project" value="TreeGrafter"/>
</dbReference>
<evidence type="ECO:0000313" key="8">
    <source>
        <dbReference type="EMBL" id="MPL93533.1"/>
    </source>
</evidence>
<proteinExistence type="predicted"/>
<dbReference type="PANTHER" id="PTHR32309:SF13">
    <property type="entry name" value="FERRIC ENTEROBACTIN TRANSPORT PROTEIN FEPE"/>
    <property type="match status" value="1"/>
</dbReference>
<sequence>MEEKDIITKNKAEEEIDFIEIVVKLWANRRYIIKTTIIFMVIGLFIAIFTPNEYTASTTLVPQSGEKKSGGSLSGLAAMAGINLGSMSSGEILSPSVYPQILNNVNFQKELIYSKFTIQKADRPITFIDYKTDKKYSSFNLLTFIKRYSIGIPSILIGAIKGNPNN</sequence>
<dbReference type="InterPro" id="IPR003856">
    <property type="entry name" value="LPS_length_determ_N"/>
</dbReference>
<keyword evidence="5 6" id="KW-0472">Membrane</keyword>
<reference evidence="8" key="1">
    <citation type="submission" date="2019-08" db="EMBL/GenBank/DDBJ databases">
        <authorList>
            <person name="Kucharzyk K."/>
            <person name="Murdoch R.W."/>
            <person name="Higgins S."/>
            <person name="Loffler F."/>
        </authorList>
    </citation>
    <scope>NUCLEOTIDE SEQUENCE</scope>
</reference>
<name>A0A644VT00_9ZZZZ</name>
<keyword evidence="2" id="KW-1003">Cell membrane</keyword>
<dbReference type="Pfam" id="PF02706">
    <property type="entry name" value="Wzz"/>
    <property type="match status" value="1"/>
</dbReference>
<evidence type="ECO:0000256" key="6">
    <source>
        <dbReference type="SAM" id="Phobius"/>
    </source>
</evidence>
<dbReference type="AlphaFoldDB" id="A0A644VT00"/>
<evidence type="ECO:0000256" key="1">
    <source>
        <dbReference type="ARBA" id="ARBA00004651"/>
    </source>
</evidence>
<organism evidence="8">
    <name type="scientific">bioreactor metagenome</name>
    <dbReference type="NCBI Taxonomy" id="1076179"/>
    <lineage>
        <taxon>unclassified sequences</taxon>
        <taxon>metagenomes</taxon>
        <taxon>ecological metagenomes</taxon>
    </lineage>
</organism>
<feature type="domain" description="Polysaccharide chain length determinant N-terminal" evidence="7">
    <location>
        <begin position="14"/>
        <end position="110"/>
    </location>
</feature>
<protein>
    <recommendedName>
        <fullName evidence="7">Polysaccharide chain length determinant N-terminal domain-containing protein</fullName>
    </recommendedName>
</protein>
<keyword evidence="4 6" id="KW-1133">Transmembrane helix</keyword>
<comment type="subcellular location">
    <subcellularLocation>
        <location evidence="1">Cell membrane</location>
        <topology evidence="1">Multi-pass membrane protein</topology>
    </subcellularLocation>
</comment>
<keyword evidence="3 6" id="KW-0812">Transmembrane</keyword>
<accession>A0A644VT00</accession>
<dbReference type="InterPro" id="IPR050445">
    <property type="entry name" value="Bact_polysacc_biosynth/exp"/>
</dbReference>
<dbReference type="GO" id="GO:0005886">
    <property type="term" value="C:plasma membrane"/>
    <property type="evidence" value="ECO:0007669"/>
    <property type="project" value="UniProtKB-SubCell"/>
</dbReference>
<evidence type="ECO:0000256" key="2">
    <source>
        <dbReference type="ARBA" id="ARBA00022475"/>
    </source>
</evidence>
<evidence type="ECO:0000256" key="4">
    <source>
        <dbReference type="ARBA" id="ARBA00022989"/>
    </source>
</evidence>
<evidence type="ECO:0000259" key="7">
    <source>
        <dbReference type="Pfam" id="PF02706"/>
    </source>
</evidence>
<evidence type="ECO:0000256" key="3">
    <source>
        <dbReference type="ARBA" id="ARBA00022692"/>
    </source>
</evidence>
<dbReference type="PANTHER" id="PTHR32309">
    <property type="entry name" value="TYROSINE-PROTEIN KINASE"/>
    <property type="match status" value="1"/>
</dbReference>
<gene>
    <name evidence="8" type="ORF">SDC9_39665</name>
</gene>
<comment type="caution">
    <text evidence="8">The sequence shown here is derived from an EMBL/GenBank/DDBJ whole genome shotgun (WGS) entry which is preliminary data.</text>
</comment>
<evidence type="ECO:0000256" key="5">
    <source>
        <dbReference type="ARBA" id="ARBA00023136"/>
    </source>
</evidence>
<dbReference type="EMBL" id="VSSQ01000394">
    <property type="protein sequence ID" value="MPL93533.1"/>
    <property type="molecule type" value="Genomic_DNA"/>
</dbReference>